<proteinExistence type="predicted"/>
<organism evidence="1 2">
    <name type="scientific">Bordetella bronchiseptica 00-P-2796</name>
    <dbReference type="NCBI Taxonomy" id="1331199"/>
    <lineage>
        <taxon>Bacteria</taxon>
        <taxon>Pseudomonadati</taxon>
        <taxon>Pseudomonadota</taxon>
        <taxon>Betaproteobacteria</taxon>
        <taxon>Burkholderiales</taxon>
        <taxon>Alcaligenaceae</taxon>
        <taxon>Bordetella</taxon>
    </lineage>
</organism>
<feature type="non-terminal residue" evidence="1">
    <location>
        <position position="1"/>
    </location>
</feature>
<keyword evidence="2" id="KW-1185">Reference proteome</keyword>
<reference evidence="1 2" key="1">
    <citation type="submission" date="2014-03" db="EMBL/GenBank/DDBJ databases">
        <title>Genome sequence of Bordetella bronchiseptica.</title>
        <authorList>
            <person name="Harvill E."/>
            <person name="Goodfield L.L."/>
            <person name="Ivanov Y.V."/>
            <person name="Meyer J.A."/>
            <person name="Muse S.J."/>
            <person name="Jacobs N."/>
            <person name="Bendor L."/>
            <person name="Smallridge W.E."/>
            <person name="Brinkac L.M."/>
            <person name="Sanka R."/>
            <person name="Kim M."/>
            <person name="Losada L."/>
        </authorList>
    </citation>
    <scope>NUCLEOTIDE SEQUENCE [LARGE SCALE GENOMIC DNA]</scope>
    <source>
        <strain evidence="1 2">00-P-2796</strain>
    </source>
</reference>
<accession>A0ABR4RA97</accession>
<evidence type="ECO:0000313" key="1">
    <source>
        <dbReference type="EMBL" id="KCV32273.1"/>
    </source>
</evidence>
<dbReference type="Proteomes" id="UP000025756">
    <property type="component" value="Unassembled WGS sequence"/>
</dbReference>
<dbReference type="EMBL" id="JGWH01000137">
    <property type="protein sequence ID" value="KCV32273.1"/>
    <property type="molecule type" value="Genomic_DNA"/>
</dbReference>
<name>A0ABR4RA97_BORBO</name>
<sequence>AISFTVSTAKFEGQVTILYDRGGDTYVMELRRNGEIVDRHDEVYFDMLGEMLERLIDDGRWRLIDVSVIGAKATKRRYG</sequence>
<comment type="caution">
    <text evidence="1">The sequence shown here is derived from an EMBL/GenBank/DDBJ whole genome shotgun (WGS) entry which is preliminary data.</text>
</comment>
<protein>
    <submittedName>
        <fullName evidence="1">Uncharacterized protein</fullName>
    </submittedName>
</protein>
<evidence type="ECO:0000313" key="2">
    <source>
        <dbReference type="Proteomes" id="UP000025756"/>
    </source>
</evidence>
<gene>
    <name evidence="1" type="ORF">L490_5336</name>
</gene>